<feature type="modified residue" description="4-aspartylphosphate" evidence="6">
    <location>
        <position position="59"/>
    </location>
</feature>
<dbReference type="InterPro" id="IPR029787">
    <property type="entry name" value="Nucleotide_cyclase"/>
</dbReference>
<dbReference type="InterPro" id="IPR011006">
    <property type="entry name" value="CheY-like_superfamily"/>
</dbReference>
<keyword evidence="4" id="KW-0238">DNA-binding</keyword>
<dbReference type="Gene3D" id="3.40.50.2300">
    <property type="match status" value="1"/>
</dbReference>
<reference evidence="9 10" key="1">
    <citation type="journal article" date="2017" name="ISME J.">
        <title>Potential for microbial H2 and metal transformations associated with novel bacteria and archaea in deep terrestrial subsurface sediments.</title>
        <authorList>
            <person name="Hernsdorf A.W."/>
            <person name="Amano Y."/>
            <person name="Miyakawa K."/>
            <person name="Ise K."/>
            <person name="Suzuki Y."/>
            <person name="Anantharaman K."/>
            <person name="Probst A."/>
            <person name="Burstein D."/>
            <person name="Thomas B.C."/>
            <person name="Banfield J.F."/>
        </authorList>
    </citation>
    <scope>NUCLEOTIDE SEQUENCE [LARGE SCALE GENOMIC DNA]</scope>
    <source>
        <strain evidence="9">HGW-Actinobacteria-3</strain>
    </source>
</reference>
<dbReference type="InterPro" id="IPR039420">
    <property type="entry name" value="WalR-like"/>
</dbReference>
<dbReference type="CDD" id="cd01949">
    <property type="entry name" value="GGDEF"/>
    <property type="match status" value="1"/>
</dbReference>
<evidence type="ECO:0000256" key="4">
    <source>
        <dbReference type="ARBA" id="ARBA00023125"/>
    </source>
</evidence>
<keyword evidence="2" id="KW-0902">Two-component regulatory system</keyword>
<dbReference type="GO" id="GO:0000976">
    <property type="term" value="F:transcription cis-regulatory region binding"/>
    <property type="evidence" value="ECO:0007669"/>
    <property type="project" value="TreeGrafter"/>
</dbReference>
<dbReference type="PROSITE" id="PS50887">
    <property type="entry name" value="GGDEF"/>
    <property type="match status" value="1"/>
</dbReference>
<dbReference type="GO" id="GO:0006355">
    <property type="term" value="P:regulation of DNA-templated transcription"/>
    <property type="evidence" value="ECO:0007669"/>
    <property type="project" value="TreeGrafter"/>
</dbReference>
<evidence type="ECO:0000256" key="2">
    <source>
        <dbReference type="ARBA" id="ARBA00023012"/>
    </source>
</evidence>
<protein>
    <submittedName>
        <fullName evidence="9">Diguanylate cyclase response regulator</fullName>
    </submittedName>
</protein>
<keyword evidence="5" id="KW-0804">Transcription</keyword>
<dbReference type="SMART" id="SM00267">
    <property type="entry name" value="GGDEF"/>
    <property type="match status" value="1"/>
</dbReference>
<feature type="domain" description="GGDEF" evidence="8">
    <location>
        <begin position="159"/>
        <end position="312"/>
    </location>
</feature>
<comment type="caution">
    <text evidence="9">The sequence shown here is derived from an EMBL/GenBank/DDBJ whole genome shotgun (WGS) entry which is preliminary data.</text>
</comment>
<accession>A0A2N3G786</accession>
<name>A0A2N3G786_9ACTN</name>
<dbReference type="Pfam" id="PF00072">
    <property type="entry name" value="Response_reg"/>
    <property type="match status" value="1"/>
</dbReference>
<keyword evidence="1 6" id="KW-0597">Phosphoprotein</keyword>
<dbReference type="SUPFAM" id="SSF55073">
    <property type="entry name" value="Nucleotide cyclase"/>
    <property type="match status" value="1"/>
</dbReference>
<dbReference type="PROSITE" id="PS50110">
    <property type="entry name" value="RESPONSE_REGULATORY"/>
    <property type="match status" value="1"/>
</dbReference>
<dbReference type="FunFam" id="3.40.50.2300:FF:000001">
    <property type="entry name" value="DNA-binding response regulator PhoB"/>
    <property type="match status" value="1"/>
</dbReference>
<dbReference type="Proteomes" id="UP000233654">
    <property type="component" value="Unassembled WGS sequence"/>
</dbReference>
<dbReference type="InterPro" id="IPR000160">
    <property type="entry name" value="GGDEF_dom"/>
</dbReference>
<evidence type="ECO:0000256" key="1">
    <source>
        <dbReference type="ARBA" id="ARBA00022553"/>
    </source>
</evidence>
<dbReference type="GO" id="GO:0032993">
    <property type="term" value="C:protein-DNA complex"/>
    <property type="evidence" value="ECO:0007669"/>
    <property type="project" value="TreeGrafter"/>
</dbReference>
<dbReference type="AlphaFoldDB" id="A0A2N3G786"/>
<feature type="domain" description="Response regulatory" evidence="7">
    <location>
        <begin position="10"/>
        <end position="126"/>
    </location>
</feature>
<gene>
    <name evidence="9" type="ORF">CVT63_02415</name>
</gene>
<dbReference type="EMBL" id="PHEX01000014">
    <property type="protein sequence ID" value="PKQ28482.1"/>
    <property type="molecule type" value="Genomic_DNA"/>
</dbReference>
<evidence type="ECO:0000313" key="9">
    <source>
        <dbReference type="EMBL" id="PKQ28482.1"/>
    </source>
</evidence>
<dbReference type="Pfam" id="PF00990">
    <property type="entry name" value="GGDEF"/>
    <property type="match status" value="1"/>
</dbReference>
<dbReference type="Gene3D" id="3.30.70.270">
    <property type="match status" value="1"/>
</dbReference>
<dbReference type="SUPFAM" id="SSF52172">
    <property type="entry name" value="CheY-like"/>
    <property type="match status" value="1"/>
</dbReference>
<dbReference type="GO" id="GO:0000156">
    <property type="term" value="F:phosphorelay response regulator activity"/>
    <property type="evidence" value="ECO:0007669"/>
    <property type="project" value="TreeGrafter"/>
</dbReference>
<dbReference type="GO" id="GO:0005829">
    <property type="term" value="C:cytosol"/>
    <property type="evidence" value="ECO:0007669"/>
    <property type="project" value="TreeGrafter"/>
</dbReference>
<dbReference type="InterPro" id="IPR001789">
    <property type="entry name" value="Sig_transdc_resp-reg_receiver"/>
</dbReference>
<sequence length="315" mass="36116">MERMLIPRPKILVVDDDRDLKKIINTALPKRKFDVYAVSNGKEAWDMVKNLHPDIVLLDVMMPGLDGYETCKRIRDNPQTRNIPVIILTSRVQLKDKLVGIESGADDYITKPFDPLELQARIEMHFRRYLRDMDMSPITALPGNNAIADALASIIESGRKFALLYADIDDFKAYNDYYGFIAGSKVIKMTGGVLTEALRKFGDENDFLGHVGGDDFILLTSIETSEDVSREIIRLFDERIREHYLSEDLEKCYVITTDRRGYVMKFPILTISISIIHNKYRQFSDSIQIGKIAAELKKYAKDLDGSVYVFDRRKS</sequence>
<evidence type="ECO:0000259" key="7">
    <source>
        <dbReference type="PROSITE" id="PS50110"/>
    </source>
</evidence>
<evidence type="ECO:0000256" key="5">
    <source>
        <dbReference type="ARBA" id="ARBA00023163"/>
    </source>
</evidence>
<dbReference type="SMART" id="SM00448">
    <property type="entry name" value="REC"/>
    <property type="match status" value="1"/>
</dbReference>
<evidence type="ECO:0000259" key="8">
    <source>
        <dbReference type="PROSITE" id="PS50887"/>
    </source>
</evidence>
<dbReference type="PANTHER" id="PTHR48111">
    <property type="entry name" value="REGULATOR OF RPOS"/>
    <property type="match status" value="1"/>
</dbReference>
<dbReference type="InterPro" id="IPR043128">
    <property type="entry name" value="Rev_trsase/Diguanyl_cyclase"/>
</dbReference>
<keyword evidence="3" id="KW-0805">Transcription regulation</keyword>
<evidence type="ECO:0000313" key="10">
    <source>
        <dbReference type="Proteomes" id="UP000233654"/>
    </source>
</evidence>
<dbReference type="PANTHER" id="PTHR48111:SF1">
    <property type="entry name" value="TWO-COMPONENT RESPONSE REGULATOR ORR33"/>
    <property type="match status" value="1"/>
</dbReference>
<proteinExistence type="predicted"/>
<evidence type="ECO:0000256" key="6">
    <source>
        <dbReference type="PROSITE-ProRule" id="PRU00169"/>
    </source>
</evidence>
<dbReference type="NCBIfam" id="TIGR00254">
    <property type="entry name" value="GGDEF"/>
    <property type="match status" value="1"/>
</dbReference>
<organism evidence="9 10">
    <name type="scientific">Candidatus Anoxymicrobium japonicum</name>
    <dbReference type="NCBI Taxonomy" id="2013648"/>
    <lineage>
        <taxon>Bacteria</taxon>
        <taxon>Bacillati</taxon>
        <taxon>Actinomycetota</taxon>
        <taxon>Candidatus Geothermincolia</taxon>
        <taxon>Candidatus Geothermincolales</taxon>
        <taxon>Candidatus Anoxymicrobiaceae</taxon>
        <taxon>Candidatus Anoxymicrobium</taxon>
    </lineage>
</organism>
<evidence type="ECO:0000256" key="3">
    <source>
        <dbReference type="ARBA" id="ARBA00023015"/>
    </source>
</evidence>